<dbReference type="InterPro" id="IPR037066">
    <property type="entry name" value="Plug_dom_sf"/>
</dbReference>
<dbReference type="AlphaFoldDB" id="A0AAE5GM39"/>
<keyword evidence="16" id="KW-0675">Receptor</keyword>
<keyword evidence="5" id="KW-0812">Transmembrane</keyword>
<dbReference type="SUPFAM" id="SSF56935">
    <property type="entry name" value="Porins"/>
    <property type="match status" value="1"/>
</dbReference>
<keyword evidence="6 13" id="KW-0732">Signal</keyword>
<evidence type="ECO:0000256" key="4">
    <source>
        <dbReference type="ARBA" id="ARBA00022496"/>
    </source>
</evidence>
<evidence type="ECO:0000256" key="6">
    <source>
        <dbReference type="ARBA" id="ARBA00022729"/>
    </source>
</evidence>
<keyword evidence="8" id="KW-0406">Ion transport</keyword>
<dbReference type="GO" id="GO:0006826">
    <property type="term" value="P:iron ion transport"/>
    <property type="evidence" value="ECO:0007669"/>
    <property type="project" value="UniProtKB-KW"/>
</dbReference>
<evidence type="ECO:0000313" key="16">
    <source>
        <dbReference type="EMBL" id="NOI79082.1"/>
    </source>
</evidence>
<dbReference type="Pfam" id="PF00593">
    <property type="entry name" value="TonB_dep_Rec_b-barrel"/>
    <property type="match status" value="1"/>
</dbReference>
<gene>
    <name evidence="16" type="ORF">F0237_00310</name>
</gene>
<evidence type="ECO:0000259" key="14">
    <source>
        <dbReference type="Pfam" id="PF00593"/>
    </source>
</evidence>
<comment type="caution">
    <text evidence="16">The sequence shown here is derived from an EMBL/GenBank/DDBJ whole genome shotgun (WGS) entry which is preliminary data.</text>
</comment>
<name>A0AAE5GM39_9VIBR</name>
<reference evidence="16 17" key="1">
    <citation type="submission" date="2019-08" db="EMBL/GenBank/DDBJ databases">
        <title>Draft genome sequencing and comparative genomics of hatchery-associated Vibrios.</title>
        <authorList>
            <person name="Kehlet-Delgado H."/>
            <person name="Mueller R.S."/>
        </authorList>
    </citation>
    <scope>NUCLEOTIDE SEQUENCE [LARGE SCALE GENOMIC DNA]</scope>
    <source>
        <strain evidence="16 17">01-65-5-1</strain>
    </source>
</reference>
<keyword evidence="7" id="KW-0408">Iron</keyword>
<dbReference type="Gene3D" id="2.40.170.20">
    <property type="entry name" value="TonB-dependent receptor, beta-barrel domain"/>
    <property type="match status" value="1"/>
</dbReference>
<evidence type="ECO:0000256" key="5">
    <source>
        <dbReference type="ARBA" id="ARBA00022692"/>
    </source>
</evidence>
<keyword evidence="10 12" id="KW-0472">Membrane</keyword>
<evidence type="ECO:0000256" key="10">
    <source>
        <dbReference type="ARBA" id="ARBA00023136"/>
    </source>
</evidence>
<dbReference type="Proteomes" id="UP000572722">
    <property type="component" value="Unassembled WGS sequence"/>
</dbReference>
<dbReference type="InterPro" id="IPR036942">
    <property type="entry name" value="Beta-barrel_TonB_sf"/>
</dbReference>
<evidence type="ECO:0000256" key="9">
    <source>
        <dbReference type="ARBA" id="ARBA00023077"/>
    </source>
</evidence>
<feature type="signal peptide" evidence="13">
    <location>
        <begin position="1"/>
        <end position="34"/>
    </location>
</feature>
<accession>A0AAE5GM39</accession>
<dbReference type="RefSeq" id="WP_171319764.1">
    <property type="nucleotide sequence ID" value="NZ_VTXO01000001.1"/>
</dbReference>
<dbReference type="Gene3D" id="2.170.130.10">
    <property type="entry name" value="TonB-dependent receptor, plug domain"/>
    <property type="match status" value="1"/>
</dbReference>
<evidence type="ECO:0000256" key="2">
    <source>
        <dbReference type="ARBA" id="ARBA00022448"/>
    </source>
</evidence>
<evidence type="ECO:0000256" key="11">
    <source>
        <dbReference type="ARBA" id="ARBA00023237"/>
    </source>
</evidence>
<dbReference type="PANTHER" id="PTHR32552:SF81">
    <property type="entry name" value="TONB-DEPENDENT OUTER MEMBRANE RECEPTOR"/>
    <property type="match status" value="1"/>
</dbReference>
<dbReference type="PANTHER" id="PTHR32552">
    <property type="entry name" value="FERRICHROME IRON RECEPTOR-RELATED"/>
    <property type="match status" value="1"/>
</dbReference>
<keyword evidence="4" id="KW-0410">Iron transport</keyword>
<evidence type="ECO:0000256" key="3">
    <source>
        <dbReference type="ARBA" id="ARBA00022452"/>
    </source>
</evidence>
<feature type="chain" id="PRO_5042058585" evidence="13">
    <location>
        <begin position="35"/>
        <end position="687"/>
    </location>
</feature>
<comment type="subcellular location">
    <subcellularLocation>
        <location evidence="1">Cell outer membrane</location>
        <topology evidence="1">Multi-pass membrane protein</topology>
    </subcellularLocation>
</comment>
<comment type="similarity">
    <text evidence="12">Belongs to the TonB-dependent receptor family.</text>
</comment>
<dbReference type="InterPro" id="IPR010917">
    <property type="entry name" value="TonB_rcpt_CS"/>
</dbReference>
<evidence type="ECO:0000259" key="15">
    <source>
        <dbReference type="Pfam" id="PF07715"/>
    </source>
</evidence>
<evidence type="ECO:0000256" key="1">
    <source>
        <dbReference type="ARBA" id="ARBA00004571"/>
    </source>
</evidence>
<evidence type="ECO:0000256" key="12">
    <source>
        <dbReference type="RuleBase" id="RU003357"/>
    </source>
</evidence>
<proteinExistence type="inferred from homology"/>
<dbReference type="InterPro" id="IPR039426">
    <property type="entry name" value="TonB-dep_rcpt-like"/>
</dbReference>
<keyword evidence="2" id="KW-0813">Transport</keyword>
<dbReference type="GO" id="GO:0009279">
    <property type="term" value="C:cell outer membrane"/>
    <property type="evidence" value="ECO:0007669"/>
    <property type="project" value="UniProtKB-SubCell"/>
</dbReference>
<dbReference type="PROSITE" id="PS01156">
    <property type="entry name" value="TONB_DEPENDENT_REC_2"/>
    <property type="match status" value="1"/>
</dbReference>
<dbReference type="InterPro" id="IPR012910">
    <property type="entry name" value="Plug_dom"/>
</dbReference>
<feature type="domain" description="TonB-dependent receptor plug" evidence="15">
    <location>
        <begin position="59"/>
        <end position="174"/>
    </location>
</feature>
<sequence length="687" mass="76341">MAFKRYHAAAVTQPRKTILASAVSTLLFSPLVIADEQASSETTTLDVVTVIGEKIERSLYDTASSVQVFDQDKIDSTPGATQVNDLIKLTPNMVDPGLGNSLPSVRGIDGSGPSIGGIASFAGTSTRLNLSMDGRSLTYSEIAFGPRSLWDVQQVEVHLGPQSYIQGRNASAGAIVIKTNDPTHEFETRVKGGVAEQNYTQTAAMINAPIVQDQLAFRLSVDQQKQKSHIDLEDYSPAGNTRRIETTAARAKLLFEPSSLDGFKSVLAIDYMDTRAPQNENVIGDTYAAKRAVYETSATSGIWDIEWQFADQWTFENKLIVSKFEYDRITDPTGHQADFVTDGDEFHIEPLLRYHSNDDKLTALFGARYFKASQDEAFTNIRGTSPMTDEKETQSAFAEVTYSVTPQLFVTLAGRFEKEHKKRKVELHKLDYDESTSVFLPKFDIAYKPTSSQTIGFNIAKGYNNGGAGLSFNPNIPAAGFITYDFKEEFVWNYELYTRHGLLNNTVELTSNIFFNQYDDMQVQQLRDDGYVVVQNLNSAHTYGAELGARWLPTYQLELFTNVGLLKTEYTQTASAGGQDKELPRAPRLSANFGALYNVTDNIEASANAIYTGEYFSDLDNSPEIKIDPYWTANAQVSYLFEHGKASLFATNLFDSDKETLVSYARSPDQPLKQKPRMIGASVELFF</sequence>
<evidence type="ECO:0000313" key="17">
    <source>
        <dbReference type="Proteomes" id="UP000572722"/>
    </source>
</evidence>
<evidence type="ECO:0000256" key="7">
    <source>
        <dbReference type="ARBA" id="ARBA00023004"/>
    </source>
</evidence>
<keyword evidence="3" id="KW-1134">Transmembrane beta strand</keyword>
<organism evidence="16 17">
    <name type="scientific">Vibrio tubiashii</name>
    <dbReference type="NCBI Taxonomy" id="29498"/>
    <lineage>
        <taxon>Bacteria</taxon>
        <taxon>Pseudomonadati</taxon>
        <taxon>Pseudomonadota</taxon>
        <taxon>Gammaproteobacteria</taxon>
        <taxon>Vibrionales</taxon>
        <taxon>Vibrionaceae</taxon>
        <taxon>Vibrio</taxon>
        <taxon>Vibrio oreintalis group</taxon>
    </lineage>
</organism>
<dbReference type="Pfam" id="PF07715">
    <property type="entry name" value="Plug"/>
    <property type="match status" value="1"/>
</dbReference>
<evidence type="ECO:0000256" key="8">
    <source>
        <dbReference type="ARBA" id="ARBA00023065"/>
    </source>
</evidence>
<evidence type="ECO:0000256" key="13">
    <source>
        <dbReference type="SAM" id="SignalP"/>
    </source>
</evidence>
<keyword evidence="11" id="KW-0998">Cell outer membrane</keyword>
<keyword evidence="9 12" id="KW-0798">TonB box</keyword>
<protein>
    <submittedName>
        <fullName evidence="16">TonB-dependent receptor</fullName>
    </submittedName>
</protein>
<dbReference type="InterPro" id="IPR000531">
    <property type="entry name" value="Beta-barrel_TonB"/>
</dbReference>
<feature type="domain" description="TonB-dependent receptor-like beta-barrel" evidence="14">
    <location>
        <begin position="284"/>
        <end position="653"/>
    </location>
</feature>
<dbReference type="EMBL" id="VTXO01000001">
    <property type="protein sequence ID" value="NOI79082.1"/>
    <property type="molecule type" value="Genomic_DNA"/>
</dbReference>